<proteinExistence type="predicted"/>
<reference evidence="1" key="1">
    <citation type="submission" date="2022-12" db="EMBL/GenBank/DDBJ databases">
        <title>Chromosome-level genome assembly of the bean flower thrips Megalurothrips usitatus.</title>
        <authorList>
            <person name="Ma L."/>
            <person name="Liu Q."/>
            <person name="Li H."/>
            <person name="Cai W."/>
        </authorList>
    </citation>
    <scope>NUCLEOTIDE SEQUENCE</scope>
    <source>
        <strain evidence="1">Cailab_2022a</strain>
    </source>
</reference>
<comment type="caution">
    <text evidence="1">The sequence shown here is derived from an EMBL/GenBank/DDBJ whole genome shotgun (WGS) entry which is preliminary data.</text>
</comment>
<accession>A0AAV7X6D0</accession>
<protein>
    <submittedName>
        <fullName evidence="1">Uncharacterized protein</fullName>
    </submittedName>
</protein>
<dbReference type="EMBL" id="JAPTSV010000014">
    <property type="protein sequence ID" value="KAJ1520383.1"/>
    <property type="molecule type" value="Genomic_DNA"/>
</dbReference>
<keyword evidence="2" id="KW-1185">Reference proteome</keyword>
<sequence>MRLLLIRRRVRGVPRFRRRWFRRPVWQNRAQHGAWRTTVRTMMAEDPEEFFRHLRMTPEIFAELLARLTPRLRVLPGVGRITPGERLALTLQ</sequence>
<evidence type="ECO:0000313" key="1">
    <source>
        <dbReference type="EMBL" id="KAJ1520383.1"/>
    </source>
</evidence>
<name>A0AAV7X6D0_9NEOP</name>
<dbReference type="Proteomes" id="UP001075354">
    <property type="component" value="Chromosome 14"/>
</dbReference>
<gene>
    <name evidence="1" type="ORF">ONE63_003518</name>
</gene>
<dbReference type="AlphaFoldDB" id="A0AAV7X6D0"/>
<organism evidence="1 2">
    <name type="scientific">Megalurothrips usitatus</name>
    <name type="common">bean blossom thrips</name>
    <dbReference type="NCBI Taxonomy" id="439358"/>
    <lineage>
        <taxon>Eukaryota</taxon>
        <taxon>Metazoa</taxon>
        <taxon>Ecdysozoa</taxon>
        <taxon>Arthropoda</taxon>
        <taxon>Hexapoda</taxon>
        <taxon>Insecta</taxon>
        <taxon>Pterygota</taxon>
        <taxon>Neoptera</taxon>
        <taxon>Paraneoptera</taxon>
        <taxon>Thysanoptera</taxon>
        <taxon>Terebrantia</taxon>
        <taxon>Thripoidea</taxon>
        <taxon>Thripidae</taxon>
        <taxon>Megalurothrips</taxon>
    </lineage>
</organism>
<evidence type="ECO:0000313" key="2">
    <source>
        <dbReference type="Proteomes" id="UP001075354"/>
    </source>
</evidence>